<feature type="region of interest" description="Disordered" evidence="2">
    <location>
        <begin position="305"/>
        <end position="325"/>
    </location>
</feature>
<organism evidence="4 5">
    <name type="scientific">Roseateles paludis</name>
    <dbReference type="NCBI Taxonomy" id="3145238"/>
    <lineage>
        <taxon>Bacteria</taxon>
        <taxon>Pseudomonadati</taxon>
        <taxon>Pseudomonadota</taxon>
        <taxon>Betaproteobacteria</taxon>
        <taxon>Burkholderiales</taxon>
        <taxon>Sphaerotilaceae</taxon>
        <taxon>Roseateles</taxon>
    </lineage>
</organism>
<name>A0ABV0FX61_9BURK</name>
<feature type="compositionally biased region" description="Basic and acidic residues" evidence="2">
    <location>
        <begin position="312"/>
        <end position="325"/>
    </location>
</feature>
<gene>
    <name evidence="4" type="ORF">ABDJ85_03455</name>
</gene>
<feature type="signal peptide" evidence="3">
    <location>
        <begin position="1"/>
        <end position="23"/>
    </location>
</feature>
<reference evidence="4 5" key="1">
    <citation type="submission" date="2024-05" db="EMBL/GenBank/DDBJ databases">
        <title>Roseateles sp. DJS-2-20 16S ribosomal RNA gene Genome sequencing and assembly.</title>
        <authorList>
            <person name="Woo H."/>
        </authorList>
    </citation>
    <scope>NUCLEOTIDE SEQUENCE [LARGE SCALE GENOMIC DNA]</scope>
    <source>
        <strain evidence="4 5">DJS-2-20</strain>
    </source>
</reference>
<accession>A0ABV0FX61</accession>
<sequence length="325" mass="34905">MKPHLTSLLCLALTALASSQAAASETDLLSAYLARQPAALEARAREMLARDPLDDAALWHWGRQAAGDAKLRAELMPRARQCVQSRPESARCQHLLGVLIGAELTEMGGFAAMRRVGEVRDQFERAVALAPQDYAMRRDLVGYYLAVPGFMGGSNRKARELADSMGRTDAPRGVLLQAIVAIGTKAFDSAQQLLGGVTPGNDRQLARDLLGVQVDLARGWREAGAPERACAWAERLAQQDARSPEIRVELGQALLVLNQPAAAASAFEQALQLDASQRIHHLLAGAREAVGDRAGAIAAYRAELASPSSHATAEKARERLKALQP</sequence>
<feature type="chain" id="PRO_5045610274" description="Tetratricopeptide repeat protein" evidence="3">
    <location>
        <begin position="24"/>
        <end position="325"/>
    </location>
</feature>
<dbReference type="InterPro" id="IPR019734">
    <property type="entry name" value="TPR_rpt"/>
</dbReference>
<evidence type="ECO:0000313" key="5">
    <source>
        <dbReference type="Proteomes" id="UP001495147"/>
    </source>
</evidence>
<keyword evidence="5" id="KW-1185">Reference proteome</keyword>
<proteinExistence type="predicted"/>
<dbReference type="RefSeq" id="WP_347703337.1">
    <property type="nucleotide sequence ID" value="NZ_JBDPZD010000001.1"/>
</dbReference>
<evidence type="ECO:0008006" key="6">
    <source>
        <dbReference type="Google" id="ProtNLM"/>
    </source>
</evidence>
<dbReference type="EMBL" id="JBDPZD010000001">
    <property type="protein sequence ID" value="MEO3690509.1"/>
    <property type="molecule type" value="Genomic_DNA"/>
</dbReference>
<keyword evidence="1" id="KW-0802">TPR repeat</keyword>
<evidence type="ECO:0000256" key="1">
    <source>
        <dbReference type="PROSITE-ProRule" id="PRU00339"/>
    </source>
</evidence>
<feature type="repeat" description="TPR" evidence="1">
    <location>
        <begin position="244"/>
        <end position="277"/>
    </location>
</feature>
<evidence type="ECO:0000256" key="3">
    <source>
        <dbReference type="SAM" id="SignalP"/>
    </source>
</evidence>
<dbReference type="Gene3D" id="1.25.40.10">
    <property type="entry name" value="Tetratricopeptide repeat domain"/>
    <property type="match status" value="1"/>
</dbReference>
<dbReference type="InterPro" id="IPR011990">
    <property type="entry name" value="TPR-like_helical_dom_sf"/>
</dbReference>
<keyword evidence="3" id="KW-0732">Signal</keyword>
<dbReference type="Proteomes" id="UP001495147">
    <property type="component" value="Unassembled WGS sequence"/>
</dbReference>
<dbReference type="PROSITE" id="PS50005">
    <property type="entry name" value="TPR"/>
    <property type="match status" value="1"/>
</dbReference>
<evidence type="ECO:0000256" key="2">
    <source>
        <dbReference type="SAM" id="MobiDB-lite"/>
    </source>
</evidence>
<dbReference type="SUPFAM" id="SSF48452">
    <property type="entry name" value="TPR-like"/>
    <property type="match status" value="1"/>
</dbReference>
<comment type="caution">
    <text evidence="4">The sequence shown here is derived from an EMBL/GenBank/DDBJ whole genome shotgun (WGS) entry which is preliminary data.</text>
</comment>
<evidence type="ECO:0000313" key="4">
    <source>
        <dbReference type="EMBL" id="MEO3690509.1"/>
    </source>
</evidence>
<protein>
    <recommendedName>
        <fullName evidence="6">Tetratricopeptide repeat protein</fullName>
    </recommendedName>
</protein>